<protein>
    <submittedName>
        <fullName evidence="1">Uncharacterized protein</fullName>
    </submittedName>
</protein>
<keyword evidence="2" id="KW-1185">Reference proteome</keyword>
<dbReference type="RefSeq" id="WP_237363828.1">
    <property type="nucleotide sequence ID" value="NZ_CAKLDM010000004.1"/>
</dbReference>
<proteinExistence type="predicted"/>
<reference evidence="1" key="1">
    <citation type="submission" date="2021-11" db="EMBL/GenBank/DDBJ databases">
        <authorList>
            <person name="Rodrigo-Torres L."/>
            <person name="Arahal R. D."/>
            <person name="Lucena T."/>
        </authorList>
    </citation>
    <scope>NUCLEOTIDE SEQUENCE</scope>
    <source>
        <strain evidence="1">CECT 7928</strain>
    </source>
</reference>
<name>A0ABN8E9B1_9VIBR</name>
<gene>
    <name evidence="1" type="ORF">VMF7928_04339</name>
</gene>
<dbReference type="EMBL" id="CAKLDM010000004">
    <property type="protein sequence ID" value="CAH0542971.1"/>
    <property type="molecule type" value="Genomic_DNA"/>
</dbReference>
<accession>A0ABN8E9B1</accession>
<organism evidence="1 2">
    <name type="scientific">Vibrio marisflavi CECT 7928</name>
    <dbReference type="NCBI Taxonomy" id="634439"/>
    <lineage>
        <taxon>Bacteria</taxon>
        <taxon>Pseudomonadati</taxon>
        <taxon>Pseudomonadota</taxon>
        <taxon>Gammaproteobacteria</taxon>
        <taxon>Vibrionales</taxon>
        <taxon>Vibrionaceae</taxon>
        <taxon>Vibrio</taxon>
    </lineage>
</organism>
<sequence>MTDEIITAIGNRLLEKLADDFNLYDFFSIDDNGAQQAFSNAVYFATRHLMSKSTLDVFPFSYSDIFNALSWHFLE</sequence>
<evidence type="ECO:0000313" key="1">
    <source>
        <dbReference type="EMBL" id="CAH0542971.1"/>
    </source>
</evidence>
<dbReference type="Proteomes" id="UP000838748">
    <property type="component" value="Unassembled WGS sequence"/>
</dbReference>
<comment type="caution">
    <text evidence="1">The sequence shown here is derived from an EMBL/GenBank/DDBJ whole genome shotgun (WGS) entry which is preliminary data.</text>
</comment>
<evidence type="ECO:0000313" key="2">
    <source>
        <dbReference type="Proteomes" id="UP000838748"/>
    </source>
</evidence>